<feature type="chain" id="PRO_5005487843" description="Secreted protein" evidence="1">
    <location>
        <begin position="18"/>
        <end position="81"/>
    </location>
</feature>
<name>A0A0K2TKE4_LEPSM</name>
<reference evidence="2" key="1">
    <citation type="submission" date="2014-05" db="EMBL/GenBank/DDBJ databases">
        <authorList>
            <person name="Chronopoulou M."/>
        </authorList>
    </citation>
    <scope>NUCLEOTIDE SEQUENCE</scope>
    <source>
        <tissue evidence="2">Whole organism</tissue>
    </source>
</reference>
<proteinExistence type="predicted"/>
<organism evidence="2">
    <name type="scientific">Lepeophtheirus salmonis</name>
    <name type="common">Salmon louse</name>
    <name type="synonym">Caligus salmonis</name>
    <dbReference type="NCBI Taxonomy" id="72036"/>
    <lineage>
        <taxon>Eukaryota</taxon>
        <taxon>Metazoa</taxon>
        <taxon>Ecdysozoa</taxon>
        <taxon>Arthropoda</taxon>
        <taxon>Crustacea</taxon>
        <taxon>Multicrustacea</taxon>
        <taxon>Hexanauplia</taxon>
        <taxon>Copepoda</taxon>
        <taxon>Siphonostomatoida</taxon>
        <taxon>Caligidae</taxon>
        <taxon>Lepeophtheirus</taxon>
    </lineage>
</organism>
<dbReference type="AlphaFoldDB" id="A0A0K2TKE4"/>
<protein>
    <recommendedName>
        <fullName evidence="3">Secreted protein</fullName>
    </recommendedName>
</protein>
<evidence type="ECO:0008006" key="3">
    <source>
        <dbReference type="Google" id="ProtNLM"/>
    </source>
</evidence>
<accession>A0A0K2TKE4</accession>
<dbReference type="EMBL" id="HACA01009033">
    <property type="protein sequence ID" value="CDW26394.1"/>
    <property type="molecule type" value="Transcribed_RNA"/>
</dbReference>
<sequence length="81" mass="9027">MFANCSLILGLSSCTFLCDVFPSWLSKTLHTQKSRGLRSGLERGQKVWSRKSAKCSLQKFSVFKAVCLGHRLGSTHSFQDS</sequence>
<feature type="signal peptide" evidence="1">
    <location>
        <begin position="1"/>
        <end position="17"/>
    </location>
</feature>
<evidence type="ECO:0000313" key="2">
    <source>
        <dbReference type="EMBL" id="CDW26394.1"/>
    </source>
</evidence>
<evidence type="ECO:0000256" key="1">
    <source>
        <dbReference type="SAM" id="SignalP"/>
    </source>
</evidence>
<keyword evidence="1" id="KW-0732">Signal</keyword>